<reference evidence="3" key="1">
    <citation type="journal article" date="2018" name="DNA Res.">
        <title>Multiple hybrid de novo genome assembly of finger millet, an orphan allotetraploid crop.</title>
        <authorList>
            <person name="Hatakeyama M."/>
            <person name="Aluri S."/>
            <person name="Balachadran M.T."/>
            <person name="Sivarajan S.R."/>
            <person name="Patrignani A."/>
            <person name="Gruter S."/>
            <person name="Poveda L."/>
            <person name="Shimizu-Inatsugi R."/>
            <person name="Baeten J."/>
            <person name="Francoijs K.J."/>
            <person name="Nataraja K.N."/>
            <person name="Reddy Y.A.N."/>
            <person name="Phadnis S."/>
            <person name="Ravikumar R.L."/>
            <person name="Schlapbach R."/>
            <person name="Sreeman S.M."/>
            <person name="Shimizu K.K."/>
        </authorList>
    </citation>
    <scope>NUCLEOTIDE SEQUENCE</scope>
</reference>
<name>A0AAV5FZ87_ELECO</name>
<keyword evidence="1" id="KW-0862">Zinc</keyword>
<evidence type="ECO:0000259" key="2">
    <source>
        <dbReference type="PROSITE" id="PS50158"/>
    </source>
</evidence>
<feature type="domain" description="CCHC-type" evidence="2">
    <location>
        <begin position="175"/>
        <end position="189"/>
    </location>
</feature>
<sequence>MASLPIKPLDGADGYHRWKESVLLRLRSVDVAHVLFDDPPAPAAADPVALRSGRATTRALWQALARTYDLDMMGYLWRLRLDEFRFDRDAPLLDQIAHVEALAVAADFGNDEFLAYILSRKLQEDIGVSVTFEKDKGGICTERVWEVAREQVRRGMQQELETKVTMKEYQEGRVCWSCDKPGHSARNCRAG</sequence>
<dbReference type="InterPro" id="IPR036875">
    <property type="entry name" value="Znf_CCHC_sf"/>
</dbReference>
<dbReference type="AlphaFoldDB" id="A0AAV5FZ87"/>
<reference evidence="3" key="2">
    <citation type="submission" date="2021-12" db="EMBL/GenBank/DDBJ databases">
        <title>Resequencing data analysis of finger millet.</title>
        <authorList>
            <person name="Hatakeyama M."/>
            <person name="Aluri S."/>
            <person name="Balachadran M.T."/>
            <person name="Sivarajan S.R."/>
            <person name="Poveda L."/>
            <person name="Shimizu-Inatsugi R."/>
            <person name="Schlapbach R."/>
            <person name="Sreeman S.M."/>
            <person name="Shimizu K.K."/>
        </authorList>
    </citation>
    <scope>NUCLEOTIDE SEQUENCE</scope>
</reference>
<gene>
    <name evidence="3" type="primary">gb29583</name>
    <name evidence="3" type="ORF">PR202_gb29583</name>
</gene>
<dbReference type="SUPFAM" id="SSF57756">
    <property type="entry name" value="Retrovirus zinc finger-like domains"/>
    <property type="match status" value="1"/>
</dbReference>
<evidence type="ECO:0000313" key="4">
    <source>
        <dbReference type="Proteomes" id="UP001054889"/>
    </source>
</evidence>
<evidence type="ECO:0000313" key="3">
    <source>
        <dbReference type="EMBL" id="GJN40376.1"/>
    </source>
</evidence>
<organism evidence="3 4">
    <name type="scientific">Eleusine coracana subsp. coracana</name>
    <dbReference type="NCBI Taxonomy" id="191504"/>
    <lineage>
        <taxon>Eukaryota</taxon>
        <taxon>Viridiplantae</taxon>
        <taxon>Streptophyta</taxon>
        <taxon>Embryophyta</taxon>
        <taxon>Tracheophyta</taxon>
        <taxon>Spermatophyta</taxon>
        <taxon>Magnoliopsida</taxon>
        <taxon>Liliopsida</taxon>
        <taxon>Poales</taxon>
        <taxon>Poaceae</taxon>
        <taxon>PACMAD clade</taxon>
        <taxon>Chloridoideae</taxon>
        <taxon>Cynodonteae</taxon>
        <taxon>Eleusininae</taxon>
        <taxon>Eleusine</taxon>
    </lineage>
</organism>
<dbReference type="EMBL" id="BQKI01000118">
    <property type="protein sequence ID" value="GJN40376.1"/>
    <property type="molecule type" value="Genomic_DNA"/>
</dbReference>
<dbReference type="Proteomes" id="UP001054889">
    <property type="component" value="Unassembled WGS sequence"/>
</dbReference>
<keyword evidence="1" id="KW-0479">Metal-binding</keyword>
<protein>
    <recommendedName>
        <fullName evidence="2">CCHC-type domain-containing protein</fullName>
    </recommendedName>
</protein>
<dbReference type="GO" id="GO:0008270">
    <property type="term" value="F:zinc ion binding"/>
    <property type="evidence" value="ECO:0007669"/>
    <property type="project" value="UniProtKB-KW"/>
</dbReference>
<evidence type="ECO:0000256" key="1">
    <source>
        <dbReference type="PROSITE-ProRule" id="PRU00047"/>
    </source>
</evidence>
<keyword evidence="4" id="KW-1185">Reference proteome</keyword>
<comment type="caution">
    <text evidence="3">The sequence shown here is derived from an EMBL/GenBank/DDBJ whole genome shotgun (WGS) entry which is preliminary data.</text>
</comment>
<keyword evidence="1" id="KW-0863">Zinc-finger</keyword>
<dbReference type="PROSITE" id="PS50158">
    <property type="entry name" value="ZF_CCHC"/>
    <property type="match status" value="1"/>
</dbReference>
<dbReference type="SMART" id="SM00343">
    <property type="entry name" value="ZnF_C2HC"/>
    <property type="match status" value="1"/>
</dbReference>
<dbReference type="GO" id="GO:0003676">
    <property type="term" value="F:nucleic acid binding"/>
    <property type="evidence" value="ECO:0007669"/>
    <property type="project" value="InterPro"/>
</dbReference>
<accession>A0AAV5FZ87</accession>
<dbReference type="InterPro" id="IPR001878">
    <property type="entry name" value="Znf_CCHC"/>
</dbReference>
<proteinExistence type="predicted"/>